<sequence length="312" mass="35313">MPSSKEVLQADLQRIIFRKTSRIRSAVKAYAEHPEKEIYTSWYEHHLRQELKDLFSVAGAYGLLAGQCPEYPKAIKRINQILQPTQPAVGRLALYLEELQDIARENDLDSRIVPVYYHPWWTKPGQVVELATMTSEEVDREDQRAFDYQIALNKPWSKLSALQDGHVDSGLTTLLKETRTTYVESMRKAKALREQATRSSALSSYFTTLYKTFQRRVDQDAPIMENGEFVGILRAERRANRRRLSPVDDALSGSGTSIDSDGLSDLDAYGFDEGSESGEDEEHGEEEGRGQVVMDIPVFKVGGMGDDQAMEL</sequence>
<gene>
    <name evidence="1" type="ORF">BDN72DRAFT_865297</name>
</gene>
<proteinExistence type="predicted"/>
<evidence type="ECO:0000313" key="2">
    <source>
        <dbReference type="Proteomes" id="UP000308600"/>
    </source>
</evidence>
<evidence type="ECO:0000313" key="1">
    <source>
        <dbReference type="EMBL" id="TFK59266.1"/>
    </source>
</evidence>
<name>A0ACD3A0U6_9AGAR</name>
<protein>
    <submittedName>
        <fullName evidence="1">Uncharacterized protein</fullName>
    </submittedName>
</protein>
<dbReference type="Proteomes" id="UP000308600">
    <property type="component" value="Unassembled WGS sequence"/>
</dbReference>
<accession>A0ACD3A0U6</accession>
<dbReference type="EMBL" id="ML209033">
    <property type="protein sequence ID" value="TFK59266.1"/>
    <property type="molecule type" value="Genomic_DNA"/>
</dbReference>
<keyword evidence="2" id="KW-1185">Reference proteome</keyword>
<organism evidence="1 2">
    <name type="scientific">Pluteus cervinus</name>
    <dbReference type="NCBI Taxonomy" id="181527"/>
    <lineage>
        <taxon>Eukaryota</taxon>
        <taxon>Fungi</taxon>
        <taxon>Dikarya</taxon>
        <taxon>Basidiomycota</taxon>
        <taxon>Agaricomycotina</taxon>
        <taxon>Agaricomycetes</taxon>
        <taxon>Agaricomycetidae</taxon>
        <taxon>Agaricales</taxon>
        <taxon>Pluteineae</taxon>
        <taxon>Pluteaceae</taxon>
        <taxon>Pluteus</taxon>
    </lineage>
</organism>
<reference evidence="1 2" key="1">
    <citation type="journal article" date="2019" name="Nat. Ecol. Evol.">
        <title>Megaphylogeny resolves global patterns of mushroom evolution.</title>
        <authorList>
            <person name="Varga T."/>
            <person name="Krizsan K."/>
            <person name="Foldi C."/>
            <person name="Dima B."/>
            <person name="Sanchez-Garcia M."/>
            <person name="Sanchez-Ramirez S."/>
            <person name="Szollosi G.J."/>
            <person name="Szarkandi J.G."/>
            <person name="Papp V."/>
            <person name="Albert L."/>
            <person name="Andreopoulos W."/>
            <person name="Angelini C."/>
            <person name="Antonin V."/>
            <person name="Barry K.W."/>
            <person name="Bougher N.L."/>
            <person name="Buchanan P."/>
            <person name="Buyck B."/>
            <person name="Bense V."/>
            <person name="Catcheside P."/>
            <person name="Chovatia M."/>
            <person name="Cooper J."/>
            <person name="Damon W."/>
            <person name="Desjardin D."/>
            <person name="Finy P."/>
            <person name="Geml J."/>
            <person name="Haridas S."/>
            <person name="Hughes K."/>
            <person name="Justo A."/>
            <person name="Karasinski D."/>
            <person name="Kautmanova I."/>
            <person name="Kiss B."/>
            <person name="Kocsube S."/>
            <person name="Kotiranta H."/>
            <person name="LaButti K.M."/>
            <person name="Lechner B.E."/>
            <person name="Liimatainen K."/>
            <person name="Lipzen A."/>
            <person name="Lukacs Z."/>
            <person name="Mihaltcheva S."/>
            <person name="Morgado L.N."/>
            <person name="Niskanen T."/>
            <person name="Noordeloos M.E."/>
            <person name="Ohm R.A."/>
            <person name="Ortiz-Santana B."/>
            <person name="Ovrebo C."/>
            <person name="Racz N."/>
            <person name="Riley R."/>
            <person name="Savchenko A."/>
            <person name="Shiryaev A."/>
            <person name="Soop K."/>
            <person name="Spirin V."/>
            <person name="Szebenyi C."/>
            <person name="Tomsovsky M."/>
            <person name="Tulloss R.E."/>
            <person name="Uehling J."/>
            <person name="Grigoriev I.V."/>
            <person name="Vagvolgyi C."/>
            <person name="Papp T."/>
            <person name="Martin F.M."/>
            <person name="Miettinen O."/>
            <person name="Hibbett D.S."/>
            <person name="Nagy L.G."/>
        </authorList>
    </citation>
    <scope>NUCLEOTIDE SEQUENCE [LARGE SCALE GENOMIC DNA]</scope>
    <source>
        <strain evidence="1 2">NL-1719</strain>
    </source>
</reference>